<keyword evidence="2" id="KW-1185">Reference proteome</keyword>
<name>A0ABR8BMZ4_9NOSO</name>
<organism evidence="1 2">
    <name type="scientific">Nostoc parmelioides FACHB-3921</name>
    <dbReference type="NCBI Taxonomy" id="2692909"/>
    <lineage>
        <taxon>Bacteria</taxon>
        <taxon>Bacillati</taxon>
        <taxon>Cyanobacteriota</taxon>
        <taxon>Cyanophyceae</taxon>
        <taxon>Nostocales</taxon>
        <taxon>Nostocaceae</taxon>
        <taxon>Nostoc</taxon>
    </lineage>
</organism>
<reference evidence="1 2" key="1">
    <citation type="journal article" date="2020" name="ISME J.">
        <title>Comparative genomics reveals insights into cyanobacterial evolution and habitat adaptation.</title>
        <authorList>
            <person name="Chen M.Y."/>
            <person name="Teng W.K."/>
            <person name="Zhao L."/>
            <person name="Hu C.X."/>
            <person name="Zhou Y.K."/>
            <person name="Han B.P."/>
            <person name="Song L.R."/>
            <person name="Shu W.S."/>
        </authorList>
    </citation>
    <scope>NUCLEOTIDE SEQUENCE [LARGE SCALE GENOMIC DNA]</scope>
    <source>
        <strain evidence="1 2">FACHB-3921</strain>
    </source>
</reference>
<dbReference type="EMBL" id="JACJQL010000085">
    <property type="protein sequence ID" value="MBD2255256.1"/>
    <property type="molecule type" value="Genomic_DNA"/>
</dbReference>
<dbReference type="RefSeq" id="WP_190572013.1">
    <property type="nucleotide sequence ID" value="NZ_JACJQL010000085.1"/>
</dbReference>
<accession>A0ABR8BMZ4</accession>
<evidence type="ECO:0000313" key="2">
    <source>
        <dbReference type="Proteomes" id="UP000621307"/>
    </source>
</evidence>
<sequence>MRSIFLFKNANIQNKINIITEEIYKNIDFKNTHIGKQILNYTKSMILTLETHVGSEVFEEIYQKITLINKENKIDLEFNNRNLNSYFSNILEGNSIDEKLAGVGLEQRRRMAFFRIIYVFTGKFEKSKPKEVYALLGFIYSLDCQLAAFQLLANRIRPSYKHYVKKLLLLWVLIKEKLIENIAEQIINISQLKLIGTDIEQRKKWSAKAGVKELKEKIQVNNLVSSWAEKGNCSFFVTISESTHKKEKRFDGLLIVMPDIYSSQYILTPEGKRQSGKYLGLVKMRENFLANLFAFRRIIMMRKEDNDKPLLGVKFIEATVLIFFTYSISLFKVILKKQNLLSNDPFGQVNTRPVELKTVESKKKIKKRVKEGIIQLRNCGVSSGAGSLAIQLTDPSHTKEIVVEAVGNAFRDIKDNYDIEIVVFPPFDKTTGEYLEPIYQLNRSNYEK</sequence>
<gene>
    <name evidence="1" type="ORF">H6G14_28990</name>
</gene>
<proteinExistence type="predicted"/>
<evidence type="ECO:0000313" key="1">
    <source>
        <dbReference type="EMBL" id="MBD2255256.1"/>
    </source>
</evidence>
<protein>
    <submittedName>
        <fullName evidence="1">Uncharacterized protein</fullName>
    </submittedName>
</protein>
<comment type="caution">
    <text evidence="1">The sequence shown here is derived from an EMBL/GenBank/DDBJ whole genome shotgun (WGS) entry which is preliminary data.</text>
</comment>
<dbReference type="Proteomes" id="UP000621307">
    <property type="component" value="Unassembled WGS sequence"/>
</dbReference>